<dbReference type="RefSeq" id="WP_116284933.1">
    <property type="nucleotide sequence ID" value="NZ_NBXA01000095.1"/>
</dbReference>
<accession>A0A3E0VAQ9</accession>
<dbReference type="EMBL" id="NBXA01000095">
    <property type="protein sequence ID" value="RFA06568.1"/>
    <property type="molecule type" value="Genomic_DNA"/>
</dbReference>
<sequence>MTMLKLSQGDAADKIAWLADAAASTSHGAVVGYDISGWDDSVWVLHSMYKDVESSADAPNKRPRTLLGEATGSPVDLSTGIPLEYSPTPVEKWTRLPWSELACRLNFELGAGMSNPPSDSWLPPALPANILAPNEGQLNEKDLQSVVDAVKTILPETTEECIAFFAALPAQEFDSATVYSGSLNDLQQLVRTETGHATPSNIWPIDRTWFIYTDWDLLATKISGPVELINAIEASPELETIRWPVKPNHME</sequence>
<evidence type="ECO:0000313" key="1">
    <source>
        <dbReference type="EMBL" id="RFA06568.1"/>
    </source>
</evidence>
<dbReference type="AlphaFoldDB" id="A0A3E0VAQ9"/>
<organism evidence="1 2">
    <name type="scientific">Subtercola boreus</name>
    <dbReference type="NCBI Taxonomy" id="120213"/>
    <lineage>
        <taxon>Bacteria</taxon>
        <taxon>Bacillati</taxon>
        <taxon>Actinomycetota</taxon>
        <taxon>Actinomycetes</taxon>
        <taxon>Micrococcales</taxon>
        <taxon>Microbacteriaceae</taxon>
        <taxon>Subtercola</taxon>
    </lineage>
</organism>
<name>A0A3E0VAQ9_9MICO</name>
<reference evidence="1 2" key="1">
    <citation type="submission" date="2017-04" db="EMBL/GenBank/DDBJ databases">
        <title>Comparative genome analysis of Subtercola boreus.</title>
        <authorList>
            <person name="Cho Y.-J."/>
            <person name="Cho A."/>
            <person name="Kim O.-S."/>
            <person name="Lee J.-I."/>
        </authorList>
    </citation>
    <scope>NUCLEOTIDE SEQUENCE [LARGE SCALE GENOMIC DNA]</scope>
    <source>
        <strain evidence="1 2">P27444</strain>
    </source>
</reference>
<proteinExistence type="predicted"/>
<comment type="caution">
    <text evidence="1">The sequence shown here is derived from an EMBL/GenBank/DDBJ whole genome shotgun (WGS) entry which is preliminary data.</text>
</comment>
<evidence type="ECO:0000313" key="2">
    <source>
        <dbReference type="Proteomes" id="UP000256709"/>
    </source>
</evidence>
<protein>
    <submittedName>
        <fullName evidence="1">Uncharacterized protein</fullName>
    </submittedName>
</protein>
<dbReference type="Proteomes" id="UP000256709">
    <property type="component" value="Unassembled WGS sequence"/>
</dbReference>
<gene>
    <name evidence="1" type="ORF">B7R21_19560</name>
</gene>